<accession>A0ABR8IXZ5</accession>
<dbReference type="RefSeq" id="WP_190905484.1">
    <property type="nucleotide sequence ID" value="NZ_JACJTQ010000003.1"/>
</dbReference>
<dbReference type="EMBL" id="JACJTQ010000003">
    <property type="protein sequence ID" value="MBD2690953.1"/>
    <property type="molecule type" value="Genomic_DNA"/>
</dbReference>
<feature type="region of interest" description="Disordered" evidence="1">
    <location>
        <begin position="61"/>
        <end position="83"/>
    </location>
</feature>
<name>A0ABR8IXZ5_9NOST</name>
<proteinExistence type="predicted"/>
<reference evidence="2 3" key="1">
    <citation type="journal article" date="2020" name="ISME J.">
        <title>Comparative genomics reveals insights into cyanobacterial evolution and habitat adaptation.</title>
        <authorList>
            <person name="Chen M.Y."/>
            <person name="Teng W.K."/>
            <person name="Zhao L."/>
            <person name="Hu C.X."/>
            <person name="Zhou Y.K."/>
            <person name="Han B.P."/>
            <person name="Song L.R."/>
            <person name="Shu W.S."/>
        </authorList>
    </citation>
    <scope>NUCLEOTIDE SEQUENCE [LARGE SCALE GENOMIC DNA]</scope>
    <source>
        <strain evidence="2 3">FACHB-362</strain>
    </source>
</reference>
<evidence type="ECO:0000313" key="2">
    <source>
        <dbReference type="EMBL" id="MBD2690953.1"/>
    </source>
</evidence>
<organism evidence="2 3">
    <name type="scientific">Anabaena catenula FACHB-362</name>
    <dbReference type="NCBI Taxonomy" id="2692877"/>
    <lineage>
        <taxon>Bacteria</taxon>
        <taxon>Bacillati</taxon>
        <taxon>Cyanobacteriota</taxon>
        <taxon>Cyanophyceae</taxon>
        <taxon>Nostocales</taxon>
        <taxon>Nostocaceae</taxon>
        <taxon>Anabaena</taxon>
    </lineage>
</organism>
<evidence type="ECO:0000313" key="3">
    <source>
        <dbReference type="Proteomes" id="UP000660381"/>
    </source>
</evidence>
<protein>
    <submittedName>
        <fullName evidence="2">Uncharacterized protein</fullName>
    </submittedName>
</protein>
<comment type="caution">
    <text evidence="2">The sequence shown here is derived from an EMBL/GenBank/DDBJ whole genome shotgun (WGS) entry which is preliminary data.</text>
</comment>
<dbReference type="Proteomes" id="UP000660381">
    <property type="component" value="Unassembled WGS sequence"/>
</dbReference>
<feature type="compositionally biased region" description="Basic and acidic residues" evidence="1">
    <location>
        <begin position="61"/>
        <end position="71"/>
    </location>
</feature>
<keyword evidence="3" id="KW-1185">Reference proteome</keyword>
<sequence>MSAKKSTSRRNQKLIAVLLSLKILLAGIQATDRIQQGDSVTETLIWLINQCIPVLQHISRREEEEKKRDGLRLTGSDRNSTKK</sequence>
<evidence type="ECO:0000256" key="1">
    <source>
        <dbReference type="SAM" id="MobiDB-lite"/>
    </source>
</evidence>
<gene>
    <name evidence="2" type="ORF">H6G68_04125</name>
</gene>